<dbReference type="Proteomes" id="UP001152592">
    <property type="component" value="Unassembled WGS sequence"/>
</dbReference>
<dbReference type="Gene3D" id="4.10.240.10">
    <property type="entry name" value="Zn(2)-C6 fungal-type DNA-binding domain"/>
    <property type="match status" value="1"/>
</dbReference>
<dbReference type="GO" id="GO:0008270">
    <property type="term" value="F:zinc ion binding"/>
    <property type="evidence" value="ECO:0007669"/>
    <property type="project" value="InterPro"/>
</dbReference>
<keyword evidence="2" id="KW-0238">DNA-binding</keyword>
<organism evidence="6 7">
    <name type="scientific">Penicillium salamii</name>
    <dbReference type="NCBI Taxonomy" id="1612424"/>
    <lineage>
        <taxon>Eukaryota</taxon>
        <taxon>Fungi</taxon>
        <taxon>Dikarya</taxon>
        <taxon>Ascomycota</taxon>
        <taxon>Pezizomycotina</taxon>
        <taxon>Eurotiomycetes</taxon>
        <taxon>Eurotiomycetidae</taxon>
        <taxon>Eurotiales</taxon>
        <taxon>Aspergillaceae</taxon>
        <taxon>Penicillium</taxon>
    </lineage>
</organism>
<dbReference type="GO" id="GO:0000981">
    <property type="term" value="F:DNA-binding transcription factor activity, RNA polymerase II-specific"/>
    <property type="evidence" value="ECO:0007669"/>
    <property type="project" value="InterPro"/>
</dbReference>
<dbReference type="Pfam" id="PF00172">
    <property type="entry name" value="Zn_clus"/>
    <property type="match status" value="1"/>
</dbReference>
<dbReference type="PROSITE" id="PS50048">
    <property type="entry name" value="ZN2_CY6_FUNGAL_2"/>
    <property type="match status" value="1"/>
</dbReference>
<reference evidence="6" key="1">
    <citation type="submission" date="2021-07" db="EMBL/GenBank/DDBJ databases">
        <authorList>
            <person name="Branca A.L. A."/>
        </authorList>
    </citation>
    <scope>NUCLEOTIDE SEQUENCE</scope>
</reference>
<dbReference type="OrthoDB" id="654211at2759"/>
<dbReference type="SMART" id="SM00066">
    <property type="entry name" value="GAL4"/>
    <property type="match status" value="1"/>
</dbReference>
<keyword evidence="1" id="KW-0805">Transcription regulation</keyword>
<gene>
    <name evidence="6" type="ORF">PSALAMII_LOCUS3584</name>
</gene>
<evidence type="ECO:0000313" key="6">
    <source>
        <dbReference type="EMBL" id="CAG8360296.1"/>
    </source>
</evidence>
<evidence type="ECO:0000313" key="7">
    <source>
        <dbReference type="Proteomes" id="UP001152592"/>
    </source>
</evidence>
<comment type="caution">
    <text evidence="6">The sequence shown here is derived from an EMBL/GenBank/DDBJ whole genome shotgun (WGS) entry which is preliminary data.</text>
</comment>
<evidence type="ECO:0000256" key="3">
    <source>
        <dbReference type="ARBA" id="ARBA00023163"/>
    </source>
</evidence>
<dbReference type="CDD" id="cd00067">
    <property type="entry name" value="GAL4"/>
    <property type="match status" value="1"/>
</dbReference>
<evidence type="ECO:0000256" key="2">
    <source>
        <dbReference type="ARBA" id="ARBA00023125"/>
    </source>
</evidence>
<name>A0A9W4IU23_9EURO</name>
<dbReference type="PANTHER" id="PTHR38791">
    <property type="entry name" value="ZN(II)2CYS6 TRANSCRIPTION FACTOR (EUROFUNG)-RELATED-RELATED"/>
    <property type="match status" value="1"/>
</dbReference>
<dbReference type="Pfam" id="PF11951">
    <property type="entry name" value="Fungal_trans_2"/>
    <property type="match status" value="1"/>
</dbReference>
<accession>A0A9W4IU23</accession>
<dbReference type="InterPro" id="IPR001138">
    <property type="entry name" value="Zn2Cys6_DnaBD"/>
</dbReference>
<evidence type="ECO:0000256" key="1">
    <source>
        <dbReference type="ARBA" id="ARBA00023015"/>
    </source>
</evidence>
<keyword evidence="4" id="KW-0539">Nucleus</keyword>
<dbReference type="InterPro" id="IPR021858">
    <property type="entry name" value="Fun_TF"/>
</dbReference>
<keyword evidence="3" id="KW-0804">Transcription</keyword>
<evidence type="ECO:0000259" key="5">
    <source>
        <dbReference type="PROSITE" id="PS50048"/>
    </source>
</evidence>
<dbReference type="GO" id="GO:0003677">
    <property type="term" value="F:DNA binding"/>
    <property type="evidence" value="ECO:0007669"/>
    <property type="project" value="UniProtKB-KW"/>
</dbReference>
<dbReference type="EMBL" id="CAJVPD010000166">
    <property type="protein sequence ID" value="CAG8360296.1"/>
    <property type="molecule type" value="Genomic_DNA"/>
</dbReference>
<dbReference type="PANTHER" id="PTHR38791:SF5">
    <property type="entry name" value="TRANSCRIPTION FACTOR DBAG-RELATED"/>
    <property type="match status" value="1"/>
</dbReference>
<proteinExistence type="predicted"/>
<protein>
    <recommendedName>
        <fullName evidence="5">Zn(2)-C6 fungal-type domain-containing protein</fullName>
    </recommendedName>
</protein>
<sequence length="568" mass="62744">MGLARSGVLPRLVTTGSPSQTFTPGLRTSLIIHCAVFSSSNYCVLGMVYCGRPSAGCGVCRARKIKCDQARPTCSQCWVATRACPGYRDQQSLMFRNETAAVIQKATGNGLAYRASRGKMATPEPAQPLLWSNESVYGDQCPSLSPYLLNTITSDCIFQAICFFFSSFSDLTTTRLAKDCMCDGTLPETASGERALKASIASVGLANLANLHNSSDILRSAKKSYSVALNAINAALGDPMQTTQDTTLAAILCISLYEIIIFEQPRSLDAWLIHTQGATALLEIRGGDQFQRQTGFHLFHAVRNEVLLGCLQRGERFPESMTKFPDNIAATSRTETLSDYKNDLTEITVMLCNLQAAIKDGYLQEAREILLLARSIDSQLLSFSRRFFARFPYKIHKWTDRVSNIWRESANVSHYDRCFHVYTSSEASNIWNNYRCARILVNRLIVTNLCPWERQNPNLAGNSGFENCGQISRSVSQQLAMEICLSVPFRLGLSRNGNTSTTRFEMMNSAAGVALIFPLYLAATVDGYPSPVCLWVMTCFNFLGRFIGINAALILLKTLPKAPGFLMT</sequence>
<feature type="domain" description="Zn(2)-C6 fungal-type" evidence="5">
    <location>
        <begin position="56"/>
        <end position="84"/>
    </location>
</feature>
<dbReference type="InterPro" id="IPR036864">
    <property type="entry name" value="Zn2-C6_fun-type_DNA-bd_sf"/>
</dbReference>
<dbReference type="InterPro" id="IPR053175">
    <property type="entry name" value="DHMBA_Reg_Transcription_Factor"/>
</dbReference>
<evidence type="ECO:0000256" key="4">
    <source>
        <dbReference type="ARBA" id="ARBA00023242"/>
    </source>
</evidence>
<dbReference type="SUPFAM" id="SSF57701">
    <property type="entry name" value="Zn2/Cys6 DNA-binding domain"/>
    <property type="match status" value="1"/>
</dbReference>
<dbReference type="AlphaFoldDB" id="A0A9W4IU23"/>